<keyword evidence="3" id="KW-1185">Reference proteome</keyword>
<comment type="caution">
    <text evidence="2">The sequence shown here is derived from an EMBL/GenBank/DDBJ whole genome shotgun (WGS) entry which is preliminary data.</text>
</comment>
<evidence type="ECO:0000313" key="2">
    <source>
        <dbReference type="EMBL" id="GCB62331.1"/>
    </source>
</evidence>
<sequence>MERFHQSTTSITAGDQENIYGNSWLLRLTFINLLFYLYTAKTFMSPLLKSSSELQFKTKGSGHRKFEKSMNSS</sequence>
<reference evidence="2 3" key="1">
    <citation type="journal article" date="2018" name="Nat. Ecol. Evol.">
        <title>Shark genomes provide insights into elasmobranch evolution and the origin of vertebrates.</title>
        <authorList>
            <person name="Hara Y"/>
            <person name="Yamaguchi K"/>
            <person name="Onimaru K"/>
            <person name="Kadota M"/>
            <person name="Koyanagi M"/>
            <person name="Keeley SD"/>
            <person name="Tatsumi K"/>
            <person name="Tanaka K"/>
            <person name="Motone F"/>
            <person name="Kageyama Y"/>
            <person name="Nozu R"/>
            <person name="Adachi N"/>
            <person name="Nishimura O"/>
            <person name="Nakagawa R"/>
            <person name="Tanegashima C"/>
            <person name="Kiyatake I"/>
            <person name="Matsumoto R"/>
            <person name="Murakumo K"/>
            <person name="Nishida K"/>
            <person name="Terakita A"/>
            <person name="Kuratani S"/>
            <person name="Sato K"/>
            <person name="Hyodo S Kuraku.S."/>
        </authorList>
    </citation>
    <scope>NUCLEOTIDE SEQUENCE [LARGE SCALE GENOMIC DNA]</scope>
</reference>
<evidence type="ECO:0000313" key="3">
    <source>
        <dbReference type="Proteomes" id="UP000288216"/>
    </source>
</evidence>
<dbReference type="EMBL" id="BFAA01001240">
    <property type="protein sequence ID" value="GCB62331.1"/>
    <property type="molecule type" value="Genomic_DNA"/>
</dbReference>
<dbReference type="AlphaFoldDB" id="A0A401NN68"/>
<proteinExistence type="predicted"/>
<keyword evidence="1" id="KW-0472">Membrane</keyword>
<keyword evidence="1" id="KW-1133">Transmembrane helix</keyword>
<feature type="transmembrane region" description="Helical" evidence="1">
    <location>
        <begin position="24"/>
        <end position="40"/>
    </location>
</feature>
<accession>A0A401NN68</accession>
<protein>
    <submittedName>
        <fullName evidence="2">Uncharacterized protein</fullName>
    </submittedName>
</protein>
<dbReference type="Proteomes" id="UP000288216">
    <property type="component" value="Unassembled WGS sequence"/>
</dbReference>
<name>A0A401NN68_SCYTO</name>
<evidence type="ECO:0000256" key="1">
    <source>
        <dbReference type="SAM" id="Phobius"/>
    </source>
</evidence>
<organism evidence="2 3">
    <name type="scientific">Scyliorhinus torazame</name>
    <name type="common">Cloudy catshark</name>
    <name type="synonym">Catulus torazame</name>
    <dbReference type="NCBI Taxonomy" id="75743"/>
    <lineage>
        <taxon>Eukaryota</taxon>
        <taxon>Metazoa</taxon>
        <taxon>Chordata</taxon>
        <taxon>Craniata</taxon>
        <taxon>Vertebrata</taxon>
        <taxon>Chondrichthyes</taxon>
        <taxon>Elasmobranchii</taxon>
        <taxon>Galeomorphii</taxon>
        <taxon>Galeoidea</taxon>
        <taxon>Carcharhiniformes</taxon>
        <taxon>Scyliorhinidae</taxon>
        <taxon>Scyliorhinus</taxon>
    </lineage>
</organism>
<keyword evidence="1" id="KW-0812">Transmembrane</keyword>
<gene>
    <name evidence="2" type="ORF">scyTo_0004232</name>
</gene>